<evidence type="ECO:0000256" key="4">
    <source>
        <dbReference type="ARBA" id="ARBA00022777"/>
    </source>
</evidence>
<evidence type="ECO:0000256" key="5">
    <source>
        <dbReference type="ARBA" id="ARBA00022840"/>
    </source>
</evidence>
<evidence type="ECO:0000256" key="1">
    <source>
        <dbReference type="ARBA" id="ARBA00011902"/>
    </source>
</evidence>
<dbReference type="SUPFAM" id="SSF56112">
    <property type="entry name" value="Protein kinase-like (PK-like)"/>
    <property type="match status" value="1"/>
</dbReference>
<dbReference type="EMBL" id="VIIS01000366">
    <property type="protein sequence ID" value="KAF0309878.1"/>
    <property type="molecule type" value="Genomic_DNA"/>
</dbReference>
<evidence type="ECO:0000313" key="9">
    <source>
        <dbReference type="EMBL" id="KAF0309878.1"/>
    </source>
</evidence>
<evidence type="ECO:0000259" key="8">
    <source>
        <dbReference type="PROSITE" id="PS50011"/>
    </source>
</evidence>
<dbReference type="GO" id="GO:0005886">
    <property type="term" value="C:plasma membrane"/>
    <property type="evidence" value="ECO:0007669"/>
    <property type="project" value="TreeGrafter"/>
</dbReference>
<evidence type="ECO:0000256" key="6">
    <source>
        <dbReference type="ARBA" id="ARBA00023137"/>
    </source>
</evidence>
<dbReference type="GO" id="GO:0004714">
    <property type="term" value="F:transmembrane receptor protein tyrosine kinase activity"/>
    <property type="evidence" value="ECO:0007669"/>
    <property type="project" value="UniProtKB-EC"/>
</dbReference>
<dbReference type="InterPro" id="IPR000719">
    <property type="entry name" value="Prot_kinase_dom"/>
</dbReference>
<dbReference type="Proteomes" id="UP000440578">
    <property type="component" value="Unassembled WGS sequence"/>
</dbReference>
<name>A0A6A4X4S1_AMPAM</name>
<organism evidence="9 10">
    <name type="scientific">Amphibalanus amphitrite</name>
    <name type="common">Striped barnacle</name>
    <name type="synonym">Balanus amphitrite</name>
    <dbReference type="NCBI Taxonomy" id="1232801"/>
    <lineage>
        <taxon>Eukaryota</taxon>
        <taxon>Metazoa</taxon>
        <taxon>Ecdysozoa</taxon>
        <taxon>Arthropoda</taxon>
        <taxon>Crustacea</taxon>
        <taxon>Multicrustacea</taxon>
        <taxon>Cirripedia</taxon>
        <taxon>Thoracica</taxon>
        <taxon>Thoracicalcarea</taxon>
        <taxon>Balanomorpha</taxon>
        <taxon>Balanoidea</taxon>
        <taxon>Balanidae</taxon>
        <taxon>Amphibalaninae</taxon>
        <taxon>Amphibalanus</taxon>
    </lineage>
</organism>
<keyword evidence="5" id="KW-0067">ATP-binding</keyword>
<comment type="caution">
    <text evidence="9">The sequence shown here is derived from an EMBL/GenBank/DDBJ whole genome shotgun (WGS) entry which is preliminary data.</text>
</comment>
<evidence type="ECO:0000256" key="3">
    <source>
        <dbReference type="ARBA" id="ARBA00022741"/>
    </source>
</evidence>
<dbReference type="GO" id="GO:0007169">
    <property type="term" value="P:cell surface receptor protein tyrosine kinase signaling pathway"/>
    <property type="evidence" value="ECO:0007669"/>
    <property type="project" value="InterPro"/>
</dbReference>
<dbReference type="OrthoDB" id="73209at2759"/>
<sequence length="133" mass="14965">MSRDIYRADYYRKGGRTMIPVKWMPPEAFLDGVFTTKTDVWSFGVLLWEVMTLGQLPYPGRGNTEVMQLVMDGGRLDSPSNCPAPVYGVMCQCWQRVPEERPTFATVLERLDYCLQVGTSACQPGGDSLRISC</sequence>
<dbReference type="SMART" id="SM00219">
    <property type="entry name" value="TyrKc"/>
    <property type="match status" value="1"/>
</dbReference>
<keyword evidence="2" id="KW-0808">Transferase</keyword>
<keyword evidence="4 9" id="KW-0418">Kinase</keyword>
<dbReference type="InterPro" id="IPR002011">
    <property type="entry name" value="Tyr_kinase_rcpt_2_CS"/>
</dbReference>
<dbReference type="Pfam" id="PF07714">
    <property type="entry name" value="PK_Tyr_Ser-Thr"/>
    <property type="match status" value="1"/>
</dbReference>
<protein>
    <recommendedName>
        <fullName evidence="1">receptor protein-tyrosine kinase</fullName>
        <ecNumber evidence="1">2.7.10.1</ecNumber>
    </recommendedName>
</protein>
<reference evidence="9 10" key="1">
    <citation type="submission" date="2019-07" db="EMBL/GenBank/DDBJ databases">
        <title>Draft genome assembly of a fouling barnacle, Amphibalanus amphitrite (Darwin, 1854): The first reference genome for Thecostraca.</title>
        <authorList>
            <person name="Kim W."/>
        </authorList>
    </citation>
    <scope>NUCLEOTIDE SEQUENCE [LARGE SCALE GENOMIC DNA]</scope>
    <source>
        <strain evidence="9">SNU_AA5</strain>
        <tissue evidence="9">Soma without cirri and trophi</tissue>
    </source>
</reference>
<keyword evidence="10" id="KW-1185">Reference proteome</keyword>
<dbReference type="PANTHER" id="PTHR24416">
    <property type="entry name" value="TYROSINE-PROTEIN KINASE RECEPTOR"/>
    <property type="match status" value="1"/>
</dbReference>
<gene>
    <name evidence="9" type="primary">ALK</name>
    <name evidence="9" type="ORF">FJT64_019034</name>
</gene>
<keyword evidence="6" id="KW-0829">Tyrosine-protein kinase</keyword>
<dbReference type="GO" id="GO:0005524">
    <property type="term" value="F:ATP binding"/>
    <property type="evidence" value="ECO:0007669"/>
    <property type="project" value="UniProtKB-KW"/>
</dbReference>
<evidence type="ECO:0000313" key="10">
    <source>
        <dbReference type="Proteomes" id="UP000440578"/>
    </source>
</evidence>
<dbReference type="InterPro" id="IPR001245">
    <property type="entry name" value="Ser-Thr/Tyr_kinase_cat_dom"/>
</dbReference>
<feature type="domain" description="Protein kinase" evidence="8">
    <location>
        <begin position="1"/>
        <end position="115"/>
    </location>
</feature>
<dbReference type="PROSITE" id="PS00239">
    <property type="entry name" value="RECEPTOR_TYR_KIN_II"/>
    <property type="match status" value="1"/>
</dbReference>
<dbReference type="InterPro" id="IPR020635">
    <property type="entry name" value="Tyr_kinase_cat_dom"/>
</dbReference>
<dbReference type="PANTHER" id="PTHR24416:SF604">
    <property type="entry name" value="RECEPTOR PROTEIN-TYROSINE KINASE"/>
    <property type="match status" value="1"/>
</dbReference>
<dbReference type="GO" id="GO:0043235">
    <property type="term" value="C:receptor complex"/>
    <property type="evidence" value="ECO:0007669"/>
    <property type="project" value="TreeGrafter"/>
</dbReference>
<dbReference type="PRINTS" id="PR00109">
    <property type="entry name" value="TYRKINASE"/>
</dbReference>
<dbReference type="GO" id="GO:0045664">
    <property type="term" value="P:regulation of neuron differentiation"/>
    <property type="evidence" value="ECO:0007669"/>
    <property type="project" value="TreeGrafter"/>
</dbReference>
<keyword evidence="9" id="KW-0675">Receptor</keyword>
<evidence type="ECO:0000256" key="2">
    <source>
        <dbReference type="ARBA" id="ARBA00022679"/>
    </source>
</evidence>
<dbReference type="AlphaFoldDB" id="A0A6A4X4S1"/>
<dbReference type="EC" id="2.7.10.1" evidence="1"/>
<dbReference type="InterPro" id="IPR011009">
    <property type="entry name" value="Kinase-like_dom_sf"/>
</dbReference>
<dbReference type="PROSITE" id="PS50011">
    <property type="entry name" value="PROTEIN_KINASE_DOM"/>
    <property type="match status" value="1"/>
</dbReference>
<dbReference type="Gene3D" id="1.10.510.10">
    <property type="entry name" value="Transferase(Phosphotransferase) domain 1"/>
    <property type="match status" value="1"/>
</dbReference>
<proteinExistence type="predicted"/>
<comment type="catalytic activity">
    <reaction evidence="7">
        <text>L-tyrosyl-[protein] + ATP = O-phospho-L-tyrosyl-[protein] + ADP + H(+)</text>
        <dbReference type="Rhea" id="RHEA:10596"/>
        <dbReference type="Rhea" id="RHEA-COMP:10136"/>
        <dbReference type="Rhea" id="RHEA-COMP:20101"/>
        <dbReference type="ChEBI" id="CHEBI:15378"/>
        <dbReference type="ChEBI" id="CHEBI:30616"/>
        <dbReference type="ChEBI" id="CHEBI:46858"/>
        <dbReference type="ChEBI" id="CHEBI:61978"/>
        <dbReference type="ChEBI" id="CHEBI:456216"/>
        <dbReference type="EC" id="2.7.10.1"/>
    </reaction>
</comment>
<dbReference type="FunFam" id="1.10.510.10:FF:000986">
    <property type="entry name" value="Protein tyrosine kinase 2aa"/>
    <property type="match status" value="1"/>
</dbReference>
<accession>A0A6A4X4S1</accession>
<evidence type="ECO:0000256" key="7">
    <source>
        <dbReference type="ARBA" id="ARBA00051243"/>
    </source>
</evidence>
<dbReference type="InterPro" id="IPR050122">
    <property type="entry name" value="RTK"/>
</dbReference>
<keyword evidence="3" id="KW-0547">Nucleotide-binding</keyword>